<keyword evidence="3" id="KW-1185">Reference proteome</keyword>
<sequence length="231" mass="27922">MKRRPEEQKEVEIQMREMEAEMKKMKKELKEREVEMQKRQKVIEEQESKLLKMEASETRMRLTEKKYVDFFLEKTSLDLRKGQSQLIDELTTQLENQNEKIQLMDLQLQQNEESLKLEIREKQRGFEELRAALNIMSTEMESIQSDNRNLRDRIQSIPEAPPTQTFQRIKDSLYHKKQLNQAKEMVEKMKSCTDLVEIHQIADYEYYPIRRKTIEICKRSGIEYSKNQRNL</sequence>
<organism evidence="2 3">
    <name type="scientific">Caenorhabditis nigoni</name>
    <dbReference type="NCBI Taxonomy" id="1611254"/>
    <lineage>
        <taxon>Eukaryota</taxon>
        <taxon>Metazoa</taxon>
        <taxon>Ecdysozoa</taxon>
        <taxon>Nematoda</taxon>
        <taxon>Chromadorea</taxon>
        <taxon>Rhabditida</taxon>
        <taxon>Rhabditina</taxon>
        <taxon>Rhabditomorpha</taxon>
        <taxon>Rhabditoidea</taxon>
        <taxon>Rhabditidae</taxon>
        <taxon>Peloderinae</taxon>
        <taxon>Caenorhabditis</taxon>
    </lineage>
</organism>
<name>A0A2G5URC2_9PELO</name>
<dbReference type="AlphaFoldDB" id="A0A2G5URC2"/>
<protein>
    <submittedName>
        <fullName evidence="2">Uncharacterized protein</fullName>
    </submittedName>
</protein>
<dbReference type="EMBL" id="PDUG01000003">
    <property type="protein sequence ID" value="PIC41993.1"/>
    <property type="molecule type" value="Genomic_DNA"/>
</dbReference>
<proteinExistence type="predicted"/>
<reference evidence="3" key="1">
    <citation type="submission" date="2017-10" db="EMBL/GenBank/DDBJ databases">
        <title>Rapid genome shrinkage in a self-fertile nematode reveals novel sperm competition proteins.</title>
        <authorList>
            <person name="Yin D."/>
            <person name="Schwarz E.M."/>
            <person name="Thomas C.G."/>
            <person name="Felde R.L."/>
            <person name="Korf I.F."/>
            <person name="Cutter A.D."/>
            <person name="Schartner C.M."/>
            <person name="Ralston E.J."/>
            <person name="Meyer B.J."/>
            <person name="Haag E.S."/>
        </authorList>
    </citation>
    <scope>NUCLEOTIDE SEQUENCE [LARGE SCALE GENOMIC DNA]</scope>
    <source>
        <strain evidence="3">JU1422</strain>
    </source>
</reference>
<evidence type="ECO:0000313" key="3">
    <source>
        <dbReference type="Proteomes" id="UP000230233"/>
    </source>
</evidence>
<feature type="coiled-coil region" evidence="1">
    <location>
        <begin position="80"/>
        <end position="153"/>
    </location>
</feature>
<feature type="coiled-coil region" evidence="1">
    <location>
        <begin position="8"/>
        <end position="49"/>
    </location>
</feature>
<evidence type="ECO:0000256" key="1">
    <source>
        <dbReference type="SAM" id="Coils"/>
    </source>
</evidence>
<accession>A0A2G5URC2</accession>
<dbReference type="Proteomes" id="UP000230233">
    <property type="component" value="Chromosome III"/>
</dbReference>
<comment type="caution">
    <text evidence="2">The sequence shown here is derived from an EMBL/GenBank/DDBJ whole genome shotgun (WGS) entry which is preliminary data.</text>
</comment>
<evidence type="ECO:0000313" key="2">
    <source>
        <dbReference type="EMBL" id="PIC41993.1"/>
    </source>
</evidence>
<keyword evidence="1" id="KW-0175">Coiled coil</keyword>
<gene>
    <name evidence="2" type="primary">Cnig_chr_III.g9211</name>
    <name evidence="2" type="ORF">B9Z55_009211</name>
</gene>